<comment type="caution">
    <text evidence="20">The sequence shown here is derived from an EMBL/GenBank/DDBJ whole genome shotgun (WGS) entry which is preliminary data.</text>
</comment>
<dbReference type="PANTHER" id="PTHR45339">
    <property type="entry name" value="HYBRID SIGNAL TRANSDUCTION HISTIDINE KINASE J"/>
    <property type="match status" value="1"/>
</dbReference>
<evidence type="ECO:0000313" key="20">
    <source>
        <dbReference type="EMBL" id="KSU87215.1"/>
    </source>
</evidence>
<dbReference type="SMART" id="SM00448">
    <property type="entry name" value="REC"/>
    <property type="match status" value="1"/>
</dbReference>
<keyword evidence="5" id="KW-1003">Cell membrane</keyword>
<dbReference type="Pfam" id="PF00512">
    <property type="entry name" value="HisKA"/>
    <property type="match status" value="1"/>
</dbReference>
<dbReference type="PANTHER" id="PTHR45339:SF1">
    <property type="entry name" value="HYBRID SIGNAL TRANSDUCTION HISTIDINE KINASE J"/>
    <property type="match status" value="1"/>
</dbReference>
<evidence type="ECO:0000259" key="19">
    <source>
        <dbReference type="PROSITE" id="PS50885"/>
    </source>
</evidence>
<dbReference type="Gene3D" id="3.30.565.10">
    <property type="entry name" value="Histidine kinase-like ATPase, C-terminal domain"/>
    <property type="match status" value="1"/>
</dbReference>
<feature type="transmembrane region" description="Helical" evidence="16">
    <location>
        <begin position="12"/>
        <end position="31"/>
    </location>
</feature>
<evidence type="ECO:0000256" key="1">
    <source>
        <dbReference type="ARBA" id="ARBA00000085"/>
    </source>
</evidence>
<dbReference type="SMART" id="SM00304">
    <property type="entry name" value="HAMP"/>
    <property type="match status" value="1"/>
</dbReference>
<proteinExistence type="inferred from homology"/>
<evidence type="ECO:0000256" key="3">
    <source>
        <dbReference type="ARBA" id="ARBA00006402"/>
    </source>
</evidence>
<sequence>MKTKWKMGIRTKILGGYFFIVCSLFIAIILLNNQIKSLQQERNFIIDHDIQIHELTGRIENSLLNMETGQRGYVLTGDSSYLAPYEQGQSQWRDDYNKLYRLLDDNSQQEKLKEIKSTIESWVESAGEPTIKWKQEGNKEELESFFKVDSGRRYMDDMRSQFNSFRETEKAMTEQRAVELDSQNKNITLGMYGLLVFVALFSTVIGVFLSRSIVNTMKEVTNTIKQIATSKNQLNTRIRVKTNDEIKELGDATNELLDSVEDRNWLQTNLAEVVTMYQGITSIRTLAEQFLLTVSKITGASCGAFYIRNDEHDEIEFVKEASVADRFEDVGRESFKMGQGLIGQCALEKKQLCLTDLPQGYQLIGSGLGATVPKSVLIAPVLFEGEVIAVIELASLEDFTALEKELMNQVVETFGLTINSVTRRMEIARLLSESQAMTEELQAQSEELQTQSEELQMQSEELQTINEQLEERTRDAEHQSEELLVAKKELEEKANQLELNSQYKSEFLANMSHELRTPLNSILILSEMLSENGDNRLTDEEEEYARIIHSSGSDLLGLINDILDLSKVEAGKLELLLSEVNMSELPQQLERQFAHVSEKKNVAFHVYKEDDVPNLFITDEKRVQQILKNLLSNAFKFTHQGEVSIFIRRASESISHPIKELVESNCWLEFEVRDTGIGIPKEKHELIFEAFQQADGATVRKYGGTGLGLSICSEFAKLLGGFITLHSEVSKGSSFTLYLPSLINGAVDYTQLEEAYNQVAVTFNEVEVAETQVESKIDNQEEDTSTINDSNVFQGKKVLIVDDDQRNIFALQTALKKQGMDIITAQNGLECLEIVESKEHHIDLILMDIMMPYMDGYETMQKIRRELELTDLPIIALTAKAMKNDREKCLEAGASDYISKPLDLSQLFSVMRVWLAS</sequence>
<dbReference type="FunFam" id="3.30.565.10:FF:000010">
    <property type="entry name" value="Sensor histidine kinase RcsC"/>
    <property type="match status" value="1"/>
</dbReference>
<evidence type="ECO:0000256" key="15">
    <source>
        <dbReference type="SAM" id="Coils"/>
    </source>
</evidence>
<evidence type="ECO:0000256" key="9">
    <source>
        <dbReference type="ARBA" id="ARBA00022777"/>
    </source>
</evidence>
<dbReference type="Pfam" id="PF02518">
    <property type="entry name" value="HATPase_c"/>
    <property type="match status" value="1"/>
</dbReference>
<dbReference type="InterPro" id="IPR007891">
    <property type="entry name" value="CHASE3"/>
</dbReference>
<dbReference type="Gene3D" id="3.40.50.2300">
    <property type="match status" value="1"/>
</dbReference>
<dbReference type="PROSITE" id="PS50110">
    <property type="entry name" value="RESPONSE_REGULATORY"/>
    <property type="match status" value="1"/>
</dbReference>
<feature type="domain" description="Response regulatory" evidence="18">
    <location>
        <begin position="797"/>
        <end position="915"/>
    </location>
</feature>
<dbReference type="CDD" id="cd19410">
    <property type="entry name" value="HK9-like_sensor"/>
    <property type="match status" value="1"/>
</dbReference>
<dbReference type="PRINTS" id="PR00344">
    <property type="entry name" value="BCTRLSENSOR"/>
</dbReference>
<accession>A0A0V8JJN1</accession>
<feature type="transmembrane region" description="Helical" evidence="16">
    <location>
        <begin position="189"/>
        <end position="209"/>
    </location>
</feature>
<evidence type="ECO:0000256" key="12">
    <source>
        <dbReference type="ARBA" id="ARBA00023136"/>
    </source>
</evidence>
<dbReference type="SUPFAM" id="SSF52172">
    <property type="entry name" value="CheY-like"/>
    <property type="match status" value="1"/>
</dbReference>
<comment type="similarity">
    <text evidence="3">In the N-terminal section; belongs to the phytochrome family.</text>
</comment>
<keyword evidence="12 16" id="KW-0472">Membrane</keyword>
<keyword evidence="9 20" id="KW-0418">Kinase</keyword>
<evidence type="ECO:0000256" key="14">
    <source>
        <dbReference type="PROSITE-ProRule" id="PRU00169"/>
    </source>
</evidence>
<evidence type="ECO:0000256" key="16">
    <source>
        <dbReference type="SAM" id="Phobius"/>
    </source>
</evidence>
<dbReference type="GO" id="GO:0005524">
    <property type="term" value="F:ATP binding"/>
    <property type="evidence" value="ECO:0007669"/>
    <property type="project" value="UniProtKB-KW"/>
</dbReference>
<evidence type="ECO:0000256" key="5">
    <source>
        <dbReference type="ARBA" id="ARBA00022475"/>
    </source>
</evidence>
<comment type="subcellular location">
    <subcellularLocation>
        <location evidence="2">Cell membrane</location>
        <topology evidence="2">Multi-pass membrane protein</topology>
    </subcellularLocation>
</comment>
<dbReference type="GeneID" id="93682997"/>
<keyword evidence="7" id="KW-0808">Transferase</keyword>
<keyword evidence="8" id="KW-0547">Nucleotide-binding</keyword>
<comment type="catalytic activity">
    <reaction evidence="1">
        <text>ATP + protein L-histidine = ADP + protein N-phospho-L-histidine.</text>
        <dbReference type="EC" id="2.7.13.3"/>
    </reaction>
</comment>
<evidence type="ECO:0000256" key="13">
    <source>
        <dbReference type="ARBA" id="ARBA00074306"/>
    </source>
</evidence>
<dbReference type="SUPFAM" id="SSF55874">
    <property type="entry name" value="ATPase domain of HSP90 chaperone/DNA topoisomerase II/histidine kinase"/>
    <property type="match status" value="1"/>
</dbReference>
<dbReference type="SMART" id="SM00387">
    <property type="entry name" value="HATPase_c"/>
    <property type="match status" value="1"/>
</dbReference>
<dbReference type="RefSeq" id="WP_062686975.1">
    <property type="nucleotide sequence ID" value="NZ_KQ758665.1"/>
</dbReference>
<evidence type="ECO:0000259" key="17">
    <source>
        <dbReference type="PROSITE" id="PS50109"/>
    </source>
</evidence>
<dbReference type="InterPro" id="IPR003018">
    <property type="entry name" value="GAF"/>
</dbReference>
<dbReference type="InterPro" id="IPR036097">
    <property type="entry name" value="HisK_dim/P_sf"/>
</dbReference>
<dbReference type="InterPro" id="IPR003594">
    <property type="entry name" value="HATPase_dom"/>
</dbReference>
<dbReference type="GO" id="GO:0005886">
    <property type="term" value="C:plasma membrane"/>
    <property type="evidence" value="ECO:0007669"/>
    <property type="project" value="UniProtKB-SubCell"/>
</dbReference>
<dbReference type="EMBL" id="LNQP01000050">
    <property type="protein sequence ID" value="KSU87215.1"/>
    <property type="molecule type" value="Genomic_DNA"/>
</dbReference>
<dbReference type="Proteomes" id="UP000053681">
    <property type="component" value="Unassembled WGS sequence"/>
</dbReference>
<keyword evidence="6 14" id="KW-0597">Phosphoprotein</keyword>
<dbReference type="InterPro" id="IPR001789">
    <property type="entry name" value="Sig_transdc_resp-reg_receiver"/>
</dbReference>
<dbReference type="SMART" id="SM00065">
    <property type="entry name" value="GAF"/>
    <property type="match status" value="1"/>
</dbReference>
<dbReference type="GO" id="GO:0000155">
    <property type="term" value="F:phosphorelay sensor kinase activity"/>
    <property type="evidence" value="ECO:0007669"/>
    <property type="project" value="InterPro"/>
</dbReference>
<keyword evidence="11" id="KW-0902">Two-component regulatory system</keyword>
<dbReference type="CDD" id="cd00082">
    <property type="entry name" value="HisKA"/>
    <property type="match status" value="1"/>
</dbReference>
<dbReference type="Pfam" id="PF00072">
    <property type="entry name" value="Response_reg"/>
    <property type="match status" value="1"/>
</dbReference>
<dbReference type="EC" id="2.7.13.3" evidence="4"/>
<organism evidence="20 21">
    <name type="scientific">Priestia veravalensis</name>
    <dbReference type="NCBI Taxonomy" id="1414648"/>
    <lineage>
        <taxon>Bacteria</taxon>
        <taxon>Bacillati</taxon>
        <taxon>Bacillota</taxon>
        <taxon>Bacilli</taxon>
        <taxon>Bacillales</taxon>
        <taxon>Bacillaceae</taxon>
        <taxon>Priestia</taxon>
    </lineage>
</organism>
<keyword evidence="10" id="KW-0067">ATP-binding</keyword>
<dbReference type="Pfam" id="PF13185">
    <property type="entry name" value="GAF_2"/>
    <property type="match status" value="1"/>
</dbReference>
<dbReference type="InterPro" id="IPR004358">
    <property type="entry name" value="Sig_transdc_His_kin-like_C"/>
</dbReference>
<dbReference type="Gene3D" id="1.10.287.130">
    <property type="match status" value="1"/>
</dbReference>
<dbReference type="InterPro" id="IPR011006">
    <property type="entry name" value="CheY-like_superfamily"/>
</dbReference>
<feature type="modified residue" description="4-aspartylphosphate" evidence="14">
    <location>
        <position position="848"/>
    </location>
</feature>
<keyword evidence="16" id="KW-0812">Transmembrane</keyword>
<dbReference type="CDD" id="cd06225">
    <property type="entry name" value="HAMP"/>
    <property type="match status" value="1"/>
</dbReference>
<evidence type="ECO:0000256" key="8">
    <source>
        <dbReference type="ARBA" id="ARBA00022741"/>
    </source>
</evidence>
<dbReference type="CDD" id="cd16922">
    <property type="entry name" value="HATPase_EvgS-ArcB-TorS-like"/>
    <property type="match status" value="1"/>
</dbReference>
<gene>
    <name evidence="20" type="ORF">AS180_14360</name>
</gene>
<keyword evidence="15" id="KW-0175">Coiled coil</keyword>
<feature type="domain" description="HAMP" evidence="19">
    <location>
        <begin position="211"/>
        <end position="265"/>
    </location>
</feature>
<dbReference type="InterPro" id="IPR003660">
    <property type="entry name" value="HAMP_dom"/>
</dbReference>
<evidence type="ECO:0000259" key="18">
    <source>
        <dbReference type="PROSITE" id="PS50110"/>
    </source>
</evidence>
<keyword evidence="21" id="KW-1185">Reference proteome</keyword>
<feature type="coiled-coil region" evidence="15">
    <location>
        <begin position="427"/>
        <end position="500"/>
    </location>
</feature>
<keyword evidence="16" id="KW-1133">Transmembrane helix</keyword>
<protein>
    <recommendedName>
        <fullName evidence="13">Circadian input-output histidine kinase CikA</fullName>
        <ecNumber evidence="4">2.7.13.3</ecNumber>
    </recommendedName>
</protein>
<dbReference type="Pfam" id="PF00672">
    <property type="entry name" value="HAMP"/>
    <property type="match status" value="1"/>
</dbReference>
<feature type="domain" description="Histidine kinase" evidence="17">
    <location>
        <begin position="510"/>
        <end position="743"/>
    </location>
</feature>
<dbReference type="InterPro" id="IPR029016">
    <property type="entry name" value="GAF-like_dom_sf"/>
</dbReference>
<name>A0A0V8JJN1_9BACI</name>
<dbReference type="Gene3D" id="6.10.340.10">
    <property type="match status" value="1"/>
</dbReference>
<evidence type="ECO:0000256" key="10">
    <source>
        <dbReference type="ARBA" id="ARBA00022840"/>
    </source>
</evidence>
<evidence type="ECO:0000256" key="2">
    <source>
        <dbReference type="ARBA" id="ARBA00004651"/>
    </source>
</evidence>
<evidence type="ECO:0000313" key="21">
    <source>
        <dbReference type="Proteomes" id="UP000053681"/>
    </source>
</evidence>
<dbReference type="InterPro" id="IPR003661">
    <property type="entry name" value="HisK_dim/P_dom"/>
</dbReference>
<reference evidence="20 21" key="1">
    <citation type="submission" date="2015-11" db="EMBL/GenBank/DDBJ databases">
        <title>Bacillus caseinolyticus sp nov.</title>
        <authorList>
            <person name="Dastager S.G."/>
            <person name="Mawlankar R."/>
        </authorList>
    </citation>
    <scope>NUCLEOTIDE SEQUENCE [LARGE SCALE GENOMIC DNA]</scope>
    <source>
        <strain evidence="20 21">SGD-V-76</strain>
    </source>
</reference>
<dbReference type="SUPFAM" id="SSF55781">
    <property type="entry name" value="GAF domain-like"/>
    <property type="match status" value="1"/>
</dbReference>
<dbReference type="InterPro" id="IPR005467">
    <property type="entry name" value="His_kinase_dom"/>
</dbReference>
<evidence type="ECO:0000256" key="6">
    <source>
        <dbReference type="ARBA" id="ARBA00022553"/>
    </source>
</evidence>
<dbReference type="InterPro" id="IPR036890">
    <property type="entry name" value="HATPase_C_sf"/>
</dbReference>
<dbReference type="SMART" id="SM00388">
    <property type="entry name" value="HisKA"/>
    <property type="match status" value="1"/>
</dbReference>
<dbReference type="CDD" id="cd17546">
    <property type="entry name" value="REC_hyHK_CKI1_RcsC-like"/>
    <property type="match status" value="1"/>
</dbReference>
<evidence type="ECO:0000256" key="11">
    <source>
        <dbReference type="ARBA" id="ARBA00023012"/>
    </source>
</evidence>
<dbReference type="AlphaFoldDB" id="A0A0V8JJN1"/>
<dbReference type="SUPFAM" id="SSF47384">
    <property type="entry name" value="Homodimeric domain of signal transducing histidine kinase"/>
    <property type="match status" value="1"/>
</dbReference>
<dbReference type="PROSITE" id="PS50109">
    <property type="entry name" value="HIS_KIN"/>
    <property type="match status" value="1"/>
</dbReference>
<evidence type="ECO:0000256" key="7">
    <source>
        <dbReference type="ARBA" id="ARBA00022679"/>
    </source>
</evidence>
<dbReference type="Gene3D" id="3.30.450.40">
    <property type="match status" value="1"/>
</dbReference>
<dbReference type="PROSITE" id="PS50885">
    <property type="entry name" value="HAMP"/>
    <property type="match status" value="1"/>
</dbReference>
<dbReference type="Pfam" id="PF05227">
    <property type="entry name" value="CHASE3"/>
    <property type="match status" value="1"/>
</dbReference>
<evidence type="ECO:0000256" key="4">
    <source>
        <dbReference type="ARBA" id="ARBA00012438"/>
    </source>
</evidence>